<name>A0A1H3JQW4_9PSEU</name>
<dbReference type="InterPro" id="IPR003594">
    <property type="entry name" value="HATPase_dom"/>
</dbReference>
<keyword evidence="2" id="KW-0808">Transferase</keyword>
<dbReference type="Gene3D" id="3.30.565.10">
    <property type="entry name" value="Histidine kinase-like ATPase, C-terminal domain"/>
    <property type="match status" value="1"/>
</dbReference>
<accession>A0A1H3JQW4</accession>
<dbReference type="InterPro" id="IPR036890">
    <property type="entry name" value="HATPase_C_sf"/>
</dbReference>
<evidence type="ECO:0000259" key="1">
    <source>
        <dbReference type="Pfam" id="PF13581"/>
    </source>
</evidence>
<evidence type="ECO:0000313" key="3">
    <source>
        <dbReference type="Proteomes" id="UP000199515"/>
    </source>
</evidence>
<dbReference type="GO" id="GO:0016301">
    <property type="term" value="F:kinase activity"/>
    <property type="evidence" value="ECO:0007669"/>
    <property type="project" value="UniProtKB-KW"/>
</dbReference>
<sequence>MACVSLALIGYSVSMASHWNGQAQDPSPPALLDGAVDVRLPAEPRQLALLRTVTEGVAVRAGFGPDGVADLKMAVDEACALLIAVANPLEALQCRLWTLADEVHVTVTVPTLWTADAGSFGWRLLKALTGSLYANLSPPVARIEFTQYASS</sequence>
<organism evidence="2 3">
    <name type="scientific">Amycolatopsis xylanica</name>
    <dbReference type="NCBI Taxonomy" id="589385"/>
    <lineage>
        <taxon>Bacteria</taxon>
        <taxon>Bacillati</taxon>
        <taxon>Actinomycetota</taxon>
        <taxon>Actinomycetes</taxon>
        <taxon>Pseudonocardiales</taxon>
        <taxon>Pseudonocardiaceae</taxon>
        <taxon>Amycolatopsis</taxon>
    </lineage>
</organism>
<reference evidence="2 3" key="1">
    <citation type="submission" date="2016-10" db="EMBL/GenBank/DDBJ databases">
        <authorList>
            <person name="de Groot N.N."/>
        </authorList>
    </citation>
    <scope>NUCLEOTIDE SEQUENCE [LARGE SCALE GENOMIC DNA]</scope>
    <source>
        <strain evidence="2 3">CPCC 202699</strain>
    </source>
</reference>
<dbReference type="EMBL" id="FNON01000005">
    <property type="protein sequence ID" value="SDY42281.1"/>
    <property type="molecule type" value="Genomic_DNA"/>
</dbReference>
<protein>
    <submittedName>
        <fullName evidence="2">Serine/threonine-protein kinase RsbW</fullName>
    </submittedName>
</protein>
<dbReference type="Proteomes" id="UP000199515">
    <property type="component" value="Unassembled WGS sequence"/>
</dbReference>
<keyword evidence="3" id="KW-1185">Reference proteome</keyword>
<gene>
    <name evidence="2" type="ORF">SAMN05421504_105509</name>
</gene>
<feature type="domain" description="Histidine kinase/HSP90-like ATPase" evidence="1">
    <location>
        <begin position="40"/>
        <end position="108"/>
    </location>
</feature>
<dbReference type="STRING" id="589385.SAMN05421504_105509"/>
<dbReference type="Pfam" id="PF13581">
    <property type="entry name" value="HATPase_c_2"/>
    <property type="match status" value="1"/>
</dbReference>
<proteinExistence type="predicted"/>
<keyword evidence="2" id="KW-0418">Kinase</keyword>
<dbReference type="AlphaFoldDB" id="A0A1H3JQW4"/>
<evidence type="ECO:0000313" key="2">
    <source>
        <dbReference type="EMBL" id="SDY42281.1"/>
    </source>
</evidence>